<accession>A0A1G5SHB0</accession>
<sequence>MRLVYLSPVPWESFAQRPHKFVDWFHGRTGSSVLWVDPYPTRFPSWKDLQRSRPSASSNQRSSRPSWLTVLKPGGLPIEPLPGSGWVNGRLWQRQLQQVEDFANHSRTLLVIGKPSVLALELLKRLRHYPSLYDAMDDFPAFYEGLSRVALAHRERQIAHQVDVIWASGSELKSRWGSIHKDVRLVHNGLDLSAIQSVGWAPVSSDNKVFGYVGTIASWFDWGWVCALAKARPNDEIRLIGPVFEPPVGKLSDNVKLLSACDHAAALGLMAQFHAGLIPFKKNALTASVDPIKYYEYRALSLPVVSTDFGEMSFRSGERGVFITQSESDVSNVAEVALQFERDGDDALAFAQQNTWEARFDAAGLLP</sequence>
<name>A0A1G5SHB0_9PROT</name>
<dbReference type="STRING" id="51642.NSMM_590012"/>
<reference evidence="1 2" key="1">
    <citation type="submission" date="2016-10" db="EMBL/GenBank/DDBJ databases">
        <authorList>
            <person name="de Groot N.N."/>
        </authorList>
    </citation>
    <scope>NUCLEOTIDE SEQUENCE [LARGE SCALE GENOMIC DNA]</scope>
    <source>
        <strain evidence="1">1</strain>
    </source>
</reference>
<keyword evidence="1" id="KW-0808">Transferase</keyword>
<dbReference type="Gene3D" id="3.40.50.2000">
    <property type="entry name" value="Glycogen Phosphorylase B"/>
    <property type="match status" value="1"/>
</dbReference>
<dbReference type="RefSeq" id="WP_090287576.1">
    <property type="nucleotide sequence ID" value="NZ_FMWO01000068.1"/>
</dbReference>
<dbReference type="SUPFAM" id="SSF53756">
    <property type="entry name" value="UDP-Glycosyltransferase/glycogen phosphorylase"/>
    <property type="match status" value="1"/>
</dbReference>
<dbReference type="GO" id="GO:0016740">
    <property type="term" value="F:transferase activity"/>
    <property type="evidence" value="ECO:0007669"/>
    <property type="project" value="UniProtKB-KW"/>
</dbReference>
<organism evidence="1 2">
    <name type="scientific">Nitrosomonas mobilis</name>
    <dbReference type="NCBI Taxonomy" id="51642"/>
    <lineage>
        <taxon>Bacteria</taxon>
        <taxon>Pseudomonadati</taxon>
        <taxon>Pseudomonadota</taxon>
        <taxon>Betaproteobacteria</taxon>
        <taxon>Nitrosomonadales</taxon>
        <taxon>Nitrosomonadaceae</taxon>
        <taxon>Nitrosomonas</taxon>
    </lineage>
</organism>
<keyword evidence="2" id="KW-1185">Reference proteome</keyword>
<dbReference type="EMBL" id="FMWO01000068">
    <property type="protein sequence ID" value="SCZ86508.1"/>
    <property type="molecule type" value="Genomic_DNA"/>
</dbReference>
<proteinExistence type="predicted"/>
<dbReference type="OrthoDB" id="9816564at2"/>
<dbReference type="Proteomes" id="UP000198729">
    <property type="component" value="Unassembled WGS sequence"/>
</dbReference>
<evidence type="ECO:0000313" key="2">
    <source>
        <dbReference type="Proteomes" id="UP000198729"/>
    </source>
</evidence>
<gene>
    <name evidence="1" type="ORF">NSMM_590012</name>
</gene>
<protein>
    <submittedName>
        <fullName evidence="1">Glycosyltransferase</fullName>
    </submittedName>
</protein>
<evidence type="ECO:0000313" key="1">
    <source>
        <dbReference type="EMBL" id="SCZ86508.1"/>
    </source>
</evidence>
<dbReference type="AlphaFoldDB" id="A0A1G5SHB0"/>